<evidence type="ECO:0000313" key="1">
    <source>
        <dbReference type="EMBL" id="SFD38441.1"/>
    </source>
</evidence>
<organism evidence="1 2">
    <name type="scientific">Ruminococcus albus</name>
    <dbReference type="NCBI Taxonomy" id="1264"/>
    <lineage>
        <taxon>Bacteria</taxon>
        <taxon>Bacillati</taxon>
        <taxon>Bacillota</taxon>
        <taxon>Clostridia</taxon>
        <taxon>Eubacteriales</taxon>
        <taxon>Oscillospiraceae</taxon>
        <taxon>Ruminococcus</taxon>
    </lineage>
</organism>
<dbReference type="AlphaFoldDB" id="A0A1I1RW00"/>
<protein>
    <submittedName>
        <fullName evidence="1">Uncharacterized protein</fullName>
    </submittedName>
</protein>
<proteinExistence type="predicted"/>
<dbReference type="EMBL" id="FOKQ01000075">
    <property type="protein sequence ID" value="SFD38441.1"/>
    <property type="molecule type" value="Genomic_DNA"/>
</dbReference>
<reference evidence="1 2" key="1">
    <citation type="submission" date="2016-10" db="EMBL/GenBank/DDBJ databases">
        <authorList>
            <person name="de Groot N.N."/>
        </authorList>
    </citation>
    <scope>NUCLEOTIDE SEQUENCE [LARGE SCALE GENOMIC DNA]</scope>
    <source>
        <strain evidence="1 2">AR67</strain>
    </source>
</reference>
<accession>A0A1I1RW00</accession>
<dbReference type="Proteomes" id="UP000182192">
    <property type="component" value="Unassembled WGS sequence"/>
</dbReference>
<evidence type="ECO:0000313" key="2">
    <source>
        <dbReference type="Proteomes" id="UP000182192"/>
    </source>
</evidence>
<gene>
    <name evidence="1" type="ORF">SAMN02910406_03784</name>
</gene>
<name>A0A1I1RW00_RUMAL</name>
<sequence length="113" mass="13446">MNCSVNVMYDSTLLIFYGELKKTFSTHRHSPYRNYVRHIYRRHDASERVLYLTVLDESMKISTIEKQLVNSLGTSARITVSEYECDGYKYLKVFFTHRFQTTYAVKAHEAYRL</sequence>